<feature type="binding site" evidence="4">
    <location>
        <position position="223"/>
    </location>
    <ligand>
        <name>a divalent metal cation</name>
        <dbReference type="ChEBI" id="CHEBI:60240"/>
        <label>1</label>
    </ligand>
</feature>
<evidence type="ECO:0000313" key="5">
    <source>
        <dbReference type="EMBL" id="HIW83857.1"/>
    </source>
</evidence>
<proteinExistence type="inferred from homology"/>
<reference evidence="5" key="2">
    <citation type="submission" date="2021-04" db="EMBL/GenBank/DDBJ databases">
        <authorList>
            <person name="Gilroy R."/>
        </authorList>
    </citation>
    <scope>NUCLEOTIDE SEQUENCE</scope>
    <source>
        <strain evidence="5">ChiSxjej1B13-11762</strain>
    </source>
</reference>
<dbReference type="Gene3D" id="3.40.1390.30">
    <property type="entry name" value="NIF3 (NGG1p interacting factor 3)-like"/>
    <property type="match status" value="2"/>
</dbReference>
<reference evidence="5" key="1">
    <citation type="journal article" date="2021" name="PeerJ">
        <title>Extensive microbial diversity within the chicken gut microbiome revealed by metagenomics and culture.</title>
        <authorList>
            <person name="Gilroy R."/>
            <person name="Ravi A."/>
            <person name="Getino M."/>
            <person name="Pursley I."/>
            <person name="Horton D.L."/>
            <person name="Alikhan N.F."/>
            <person name="Baker D."/>
            <person name="Gharbi K."/>
            <person name="Hall N."/>
            <person name="Watson M."/>
            <person name="Adriaenssens E.M."/>
            <person name="Foster-Nyarko E."/>
            <person name="Jarju S."/>
            <person name="Secka A."/>
            <person name="Antonio M."/>
            <person name="Oren A."/>
            <person name="Chaudhuri R.R."/>
            <person name="La Ragione R."/>
            <person name="Hildebrand F."/>
            <person name="Pallen M.J."/>
        </authorList>
    </citation>
    <scope>NUCLEOTIDE SEQUENCE</scope>
    <source>
        <strain evidence="5">ChiSxjej1B13-11762</strain>
    </source>
</reference>
<feature type="binding site" evidence="4">
    <location>
        <position position="64"/>
    </location>
    <ligand>
        <name>a divalent metal cation</name>
        <dbReference type="ChEBI" id="CHEBI:60240"/>
        <label>2</label>
    </ligand>
</feature>
<dbReference type="FunFam" id="3.40.1390.30:FF:000001">
    <property type="entry name" value="GTP cyclohydrolase 1 type 2"/>
    <property type="match status" value="1"/>
</dbReference>
<dbReference type="PANTHER" id="PTHR13799">
    <property type="entry name" value="NGG1 INTERACTING FACTOR 3"/>
    <property type="match status" value="1"/>
</dbReference>
<keyword evidence="3 4" id="KW-0479">Metal-binding</keyword>
<organism evidence="5 6">
    <name type="scientific">Candidatus Dorea gallistercoris</name>
    <dbReference type="NCBI Taxonomy" id="2838542"/>
    <lineage>
        <taxon>Bacteria</taxon>
        <taxon>Bacillati</taxon>
        <taxon>Bacillota</taxon>
        <taxon>Clostridia</taxon>
        <taxon>Lachnospirales</taxon>
        <taxon>Lachnospiraceae</taxon>
        <taxon>Dorea</taxon>
    </lineage>
</organism>
<feature type="binding site" evidence="4">
    <location>
        <position position="227"/>
    </location>
    <ligand>
        <name>a divalent metal cation</name>
        <dbReference type="ChEBI" id="CHEBI:60240"/>
        <label>1</label>
    </ligand>
</feature>
<dbReference type="EMBL" id="DXGF01000110">
    <property type="protein sequence ID" value="HIW83857.1"/>
    <property type="molecule type" value="Genomic_DNA"/>
</dbReference>
<sequence length="259" mass="28642">MTCQEIMEQIERDFPKSYAMEWDNVGLLAGRAGKEIRSIYIGLDATGQVIREAVREKADLLLTHHPLIFQGLKCVTDQDFIGERVLTLMRNDISYYAMHTNYDVVRMGALAAERLGWSTSRPLEPVGKEEGAPGLGQIAKLEQEITLEELSRQVKEAFGLPDVRVFGDPRMKVERAAILPGAGKSAIPSALAQSAKVLVTGDVGHHEGIDAAAQGLAVIDAGHYGIEHIFVEDLSKYAKEHFPEARVITEPVRHPFWTI</sequence>
<evidence type="ECO:0000256" key="2">
    <source>
        <dbReference type="ARBA" id="ARBA00022112"/>
    </source>
</evidence>
<evidence type="ECO:0000256" key="3">
    <source>
        <dbReference type="ARBA" id="ARBA00022723"/>
    </source>
</evidence>
<evidence type="ECO:0000256" key="4">
    <source>
        <dbReference type="PIRSR" id="PIRSR602678-1"/>
    </source>
</evidence>
<dbReference type="NCBIfam" id="TIGR00486">
    <property type="entry name" value="YbgI_SA1388"/>
    <property type="match status" value="1"/>
</dbReference>
<evidence type="ECO:0000313" key="6">
    <source>
        <dbReference type="Proteomes" id="UP000824263"/>
    </source>
</evidence>
<dbReference type="GO" id="GO:0046872">
    <property type="term" value="F:metal ion binding"/>
    <property type="evidence" value="ECO:0007669"/>
    <property type="project" value="UniProtKB-KW"/>
</dbReference>
<feature type="binding site" evidence="4">
    <location>
        <position position="65"/>
    </location>
    <ligand>
        <name>a divalent metal cation</name>
        <dbReference type="ChEBI" id="CHEBI:60240"/>
        <label>1</label>
    </ligand>
</feature>
<dbReference type="PANTHER" id="PTHR13799:SF14">
    <property type="entry name" value="GTP CYCLOHYDROLASE 1 TYPE 2 HOMOLOG"/>
    <property type="match status" value="1"/>
</dbReference>
<dbReference type="InterPro" id="IPR036069">
    <property type="entry name" value="DUF34/NIF3_sf"/>
</dbReference>
<accession>A0A9D1RBY9</accession>
<evidence type="ECO:0000256" key="1">
    <source>
        <dbReference type="ARBA" id="ARBA00006964"/>
    </source>
</evidence>
<dbReference type="Pfam" id="PF01784">
    <property type="entry name" value="DUF34_NIF3"/>
    <property type="match status" value="1"/>
</dbReference>
<name>A0A9D1RBY9_9FIRM</name>
<dbReference type="Proteomes" id="UP000824263">
    <property type="component" value="Unassembled WGS sequence"/>
</dbReference>
<dbReference type="GO" id="GO:0005737">
    <property type="term" value="C:cytoplasm"/>
    <property type="evidence" value="ECO:0007669"/>
    <property type="project" value="TreeGrafter"/>
</dbReference>
<feature type="binding site" evidence="4">
    <location>
        <position position="103"/>
    </location>
    <ligand>
        <name>a divalent metal cation</name>
        <dbReference type="ChEBI" id="CHEBI:60240"/>
        <label>1</label>
    </ligand>
</feature>
<gene>
    <name evidence="5" type="ORF">H9873_06005</name>
</gene>
<dbReference type="AlphaFoldDB" id="A0A9D1RBY9"/>
<protein>
    <recommendedName>
        <fullName evidence="2">GTP cyclohydrolase 1 type 2 homolog</fullName>
    </recommendedName>
</protein>
<dbReference type="InterPro" id="IPR002678">
    <property type="entry name" value="DUF34/NIF3"/>
</dbReference>
<comment type="caution">
    <text evidence="5">The sequence shown here is derived from an EMBL/GenBank/DDBJ whole genome shotgun (WGS) entry which is preliminary data.</text>
</comment>
<dbReference type="SUPFAM" id="SSF102705">
    <property type="entry name" value="NIF3 (NGG1p interacting factor 3)-like"/>
    <property type="match status" value="1"/>
</dbReference>
<comment type="similarity">
    <text evidence="1">Belongs to the GTP cyclohydrolase I type 2/NIF3 family.</text>
</comment>